<dbReference type="Pfam" id="PF04104">
    <property type="entry name" value="DNA_primase_lrg"/>
    <property type="match status" value="1"/>
</dbReference>
<dbReference type="CDD" id="cd07322">
    <property type="entry name" value="PriL_PriS_Eukaryotic"/>
    <property type="match status" value="1"/>
</dbReference>
<dbReference type="InterPro" id="IPR058560">
    <property type="entry name" value="DNA_primase_C"/>
</dbReference>
<keyword evidence="3 10" id="KW-0004">4Fe-4S</keyword>
<comment type="caution">
    <text evidence="13">The sequence shown here is derived from an EMBL/GenBank/DDBJ whole genome shotgun (WGS) entry which is preliminary data.</text>
</comment>
<feature type="binding site" evidence="11">
    <location>
        <position position="378"/>
    </location>
    <ligand>
        <name>[4Fe-4S] cluster</name>
        <dbReference type="ChEBI" id="CHEBI:49883"/>
    </ligand>
</feature>
<evidence type="ECO:0000256" key="10">
    <source>
        <dbReference type="PIRNR" id="PIRNR009449"/>
    </source>
</evidence>
<evidence type="ECO:0000256" key="7">
    <source>
        <dbReference type="ARBA" id="ARBA00023004"/>
    </source>
</evidence>
<evidence type="ECO:0000259" key="12">
    <source>
        <dbReference type="Pfam" id="PF04104"/>
    </source>
</evidence>
<accession>A0A1W0WYC9</accession>
<evidence type="ECO:0000256" key="6">
    <source>
        <dbReference type="ARBA" id="ARBA00022723"/>
    </source>
</evidence>
<name>A0A1W0WYC9_HYPEX</name>
<sequence length="543" mass="63112">MEVFGSAQKPTRRQAIYAGKKEETEDIFTVNFFLDPPYFEDITLQDFETYALERLKVLRIFENAAFKTTRGSPEYHDLILKELPKEMRYRYVRPLNGTAEDVILENRRLDVLSHFILRMVFSRNEEQKRWFIQQEVDLFRYRLSGETAGSVGAFFRVSNFNYTPLPDEEFRNIRPILEKSTFFKHGQISVDTEFYKLDFLEALAMVKKRHVFLSMGYAYVPRRLLVEVVADRFRDYLGLEIARLSKIILESQEDTRLLPVMAKLAVGYTGKDYSGGELDFGITPENLDQLSTESFPLCARNMHEHMRKDHHLKHEARLQFGLFLKGIGLSCDDAVRLFRQEFSKHGISEKQFNQGYKYNVEHQYGRVGRRVNYAPPSCTKIITTKPPNGPLEHHGCPFKHFTGSLLEQRLKTYGLPPKDMDAIKELAQKGHFQGACTKYFEFTHRKKLTTVVDQIQHPNQYFEESRRLIDPDSVKDRPPIFSRRRPVLNAIKTEPGNSQAFSQAPPDMSDMDTDFHMTDAEMEEAMRAHEMEVDPSPGDNVAV</sequence>
<keyword evidence="14" id="KW-1185">Reference proteome</keyword>
<dbReference type="EMBL" id="MTYJ01000032">
    <property type="protein sequence ID" value="OQV20214.1"/>
    <property type="molecule type" value="Genomic_DNA"/>
</dbReference>
<dbReference type="Proteomes" id="UP000192578">
    <property type="component" value="Unassembled WGS sequence"/>
</dbReference>
<keyword evidence="9 10" id="KW-0238">DNA-binding</keyword>
<dbReference type="GO" id="GO:0005658">
    <property type="term" value="C:alpha DNA polymerase:primase complex"/>
    <property type="evidence" value="ECO:0007669"/>
    <property type="project" value="TreeGrafter"/>
</dbReference>
<keyword evidence="5 10" id="KW-0235">DNA replication</keyword>
<feature type="binding site" evidence="11">
    <location>
        <position position="298"/>
    </location>
    <ligand>
        <name>[4Fe-4S] cluster</name>
        <dbReference type="ChEBI" id="CHEBI:49883"/>
    </ligand>
</feature>
<feature type="binding site" evidence="11">
    <location>
        <position position="436"/>
    </location>
    <ligand>
        <name>[4Fe-4S] cluster</name>
        <dbReference type="ChEBI" id="CHEBI:49883"/>
    </ligand>
</feature>
<evidence type="ECO:0000256" key="1">
    <source>
        <dbReference type="ARBA" id="ARBA00010564"/>
    </source>
</evidence>
<comment type="similarity">
    <text evidence="1 10">Belongs to the eukaryotic-type primase large subunit family.</text>
</comment>
<comment type="cofactor">
    <cofactor evidence="10">
        <name>[4Fe-4S] cluster</name>
        <dbReference type="ChEBI" id="CHEBI:49883"/>
    </cofactor>
    <text evidence="10">Binds 1 [4Fe-4S] cluster.</text>
</comment>
<dbReference type="AlphaFoldDB" id="A0A1W0WYC9"/>
<evidence type="ECO:0000313" key="13">
    <source>
        <dbReference type="EMBL" id="OQV20214.1"/>
    </source>
</evidence>
<dbReference type="Gene3D" id="1.20.930.80">
    <property type="match status" value="1"/>
</dbReference>
<evidence type="ECO:0000256" key="2">
    <source>
        <dbReference type="ARBA" id="ARBA00019038"/>
    </source>
</evidence>
<dbReference type="Pfam" id="PF26466">
    <property type="entry name" value="DNA_primase_lrg_N"/>
    <property type="match status" value="1"/>
</dbReference>
<dbReference type="GO" id="GO:0003677">
    <property type="term" value="F:DNA binding"/>
    <property type="evidence" value="ECO:0007669"/>
    <property type="project" value="UniProtKB-UniRule"/>
</dbReference>
<dbReference type="PANTHER" id="PTHR10537:SF3">
    <property type="entry name" value="DNA PRIMASE LARGE SUBUNIT"/>
    <property type="match status" value="1"/>
</dbReference>
<dbReference type="GO" id="GO:0051539">
    <property type="term" value="F:4 iron, 4 sulfur cluster binding"/>
    <property type="evidence" value="ECO:0007669"/>
    <property type="project" value="UniProtKB-UniRule"/>
</dbReference>
<evidence type="ECO:0000256" key="11">
    <source>
        <dbReference type="PIRSR" id="PIRSR009449-1"/>
    </source>
</evidence>
<dbReference type="InterPro" id="IPR016558">
    <property type="entry name" value="DNA_primase_lsu_euk"/>
</dbReference>
<comment type="function">
    <text evidence="10">DNA primase is the polymerase that synthesizes small RNA primers for the Okazaki fragments made during discontinuous DNA replication.</text>
</comment>
<dbReference type="OrthoDB" id="421393at2759"/>
<reference evidence="14" key="1">
    <citation type="submission" date="2017-01" db="EMBL/GenBank/DDBJ databases">
        <title>Comparative genomics of anhydrobiosis in the tardigrade Hypsibius dujardini.</title>
        <authorList>
            <person name="Yoshida Y."/>
            <person name="Koutsovoulos G."/>
            <person name="Laetsch D."/>
            <person name="Stevens L."/>
            <person name="Kumar S."/>
            <person name="Horikawa D."/>
            <person name="Ishino K."/>
            <person name="Komine S."/>
            <person name="Tomita M."/>
            <person name="Blaxter M."/>
            <person name="Arakawa K."/>
        </authorList>
    </citation>
    <scope>NUCLEOTIDE SEQUENCE [LARGE SCALE GENOMIC DNA]</scope>
    <source>
        <strain evidence="14">Z151</strain>
    </source>
</reference>
<dbReference type="InterPro" id="IPR007238">
    <property type="entry name" value="DNA_primase_lsu_euk/arc"/>
</dbReference>
<evidence type="ECO:0000256" key="3">
    <source>
        <dbReference type="ARBA" id="ARBA00022485"/>
    </source>
</evidence>
<dbReference type="GO" id="GO:0046872">
    <property type="term" value="F:metal ion binding"/>
    <property type="evidence" value="ECO:0007669"/>
    <property type="project" value="UniProtKB-UniRule"/>
</dbReference>
<keyword evidence="4 10" id="KW-0639">Primosome</keyword>
<feature type="domain" description="DNA primase large subunit C-terminal" evidence="12">
    <location>
        <begin position="288"/>
        <end position="462"/>
    </location>
</feature>
<proteinExistence type="inferred from homology"/>
<organism evidence="13 14">
    <name type="scientific">Hypsibius exemplaris</name>
    <name type="common">Freshwater tardigrade</name>
    <dbReference type="NCBI Taxonomy" id="2072580"/>
    <lineage>
        <taxon>Eukaryota</taxon>
        <taxon>Metazoa</taxon>
        <taxon>Ecdysozoa</taxon>
        <taxon>Tardigrada</taxon>
        <taxon>Eutardigrada</taxon>
        <taxon>Parachela</taxon>
        <taxon>Hypsibioidea</taxon>
        <taxon>Hypsibiidae</taxon>
        <taxon>Hypsibius</taxon>
    </lineage>
</organism>
<evidence type="ECO:0000256" key="4">
    <source>
        <dbReference type="ARBA" id="ARBA00022515"/>
    </source>
</evidence>
<feature type="binding site" evidence="11">
    <location>
        <position position="396"/>
    </location>
    <ligand>
        <name>[4Fe-4S] cluster</name>
        <dbReference type="ChEBI" id="CHEBI:49883"/>
    </ligand>
</feature>
<keyword evidence="7 10" id="KW-0408">Iron</keyword>
<protein>
    <recommendedName>
        <fullName evidence="2 10">DNA primase large subunit</fullName>
    </recommendedName>
</protein>
<evidence type="ECO:0000256" key="9">
    <source>
        <dbReference type="ARBA" id="ARBA00023125"/>
    </source>
</evidence>
<dbReference type="PANTHER" id="PTHR10537">
    <property type="entry name" value="DNA PRIMASE LARGE SUBUNIT"/>
    <property type="match status" value="1"/>
</dbReference>
<evidence type="ECO:0000313" key="14">
    <source>
        <dbReference type="Proteomes" id="UP000192578"/>
    </source>
</evidence>
<evidence type="ECO:0000256" key="5">
    <source>
        <dbReference type="ARBA" id="ARBA00022705"/>
    </source>
</evidence>
<gene>
    <name evidence="13" type="ORF">BV898_05770</name>
</gene>
<evidence type="ECO:0000256" key="8">
    <source>
        <dbReference type="ARBA" id="ARBA00023014"/>
    </source>
</evidence>
<keyword evidence="8 10" id="KW-0411">Iron-sulfur</keyword>
<dbReference type="PIRSF" id="PIRSF009449">
    <property type="entry name" value="DNA_primase_large_subunit"/>
    <property type="match status" value="1"/>
</dbReference>
<keyword evidence="6 10" id="KW-0479">Metal-binding</keyword>
<dbReference type="GO" id="GO:0006269">
    <property type="term" value="P:DNA replication, synthesis of primer"/>
    <property type="evidence" value="ECO:0007669"/>
    <property type="project" value="UniProtKB-KW"/>
</dbReference>
<dbReference type="GO" id="GO:0006270">
    <property type="term" value="P:DNA replication initiation"/>
    <property type="evidence" value="ECO:0007669"/>
    <property type="project" value="TreeGrafter"/>
</dbReference>